<protein>
    <submittedName>
        <fullName evidence="4">ADP-ribose pyrophosphatase</fullName>
    </submittedName>
</protein>
<dbReference type="PANTHER" id="PTHR43736">
    <property type="entry name" value="ADP-RIBOSE PYROPHOSPHATASE"/>
    <property type="match status" value="1"/>
</dbReference>
<dbReference type="InterPro" id="IPR000086">
    <property type="entry name" value="NUDIX_hydrolase_dom"/>
</dbReference>
<name>A0A1Y1RV46_9SPIO</name>
<dbReference type="InterPro" id="IPR015797">
    <property type="entry name" value="NUDIX_hydrolase-like_dom_sf"/>
</dbReference>
<dbReference type="Proteomes" id="UP000192343">
    <property type="component" value="Unassembled WGS sequence"/>
</dbReference>
<evidence type="ECO:0000313" key="4">
    <source>
        <dbReference type="EMBL" id="ORC33847.1"/>
    </source>
</evidence>
<feature type="domain" description="Nudix hydrolase" evidence="3">
    <location>
        <begin position="3"/>
        <end position="132"/>
    </location>
</feature>
<dbReference type="CDD" id="cd18874">
    <property type="entry name" value="NUDIX_Hydrolase"/>
    <property type="match status" value="1"/>
</dbReference>
<gene>
    <name evidence="4" type="ORF">B4O97_14380</name>
</gene>
<dbReference type="PROSITE" id="PS00893">
    <property type="entry name" value="NUDIX_BOX"/>
    <property type="match status" value="1"/>
</dbReference>
<dbReference type="AlphaFoldDB" id="A0A1Y1RV46"/>
<dbReference type="PANTHER" id="PTHR43736:SF1">
    <property type="entry name" value="DIHYDRONEOPTERIN TRIPHOSPHATE DIPHOSPHATASE"/>
    <property type="match status" value="1"/>
</dbReference>
<evidence type="ECO:0000256" key="1">
    <source>
        <dbReference type="ARBA" id="ARBA00022801"/>
    </source>
</evidence>
<proteinExistence type="inferred from homology"/>
<evidence type="ECO:0000313" key="5">
    <source>
        <dbReference type="Proteomes" id="UP000192343"/>
    </source>
</evidence>
<accession>A0A1Y1RV46</accession>
<dbReference type="RefSeq" id="WP_083051851.1">
    <property type="nucleotide sequence ID" value="NZ_MWQY01000017.1"/>
</dbReference>
<dbReference type="GO" id="GO:0016787">
    <property type="term" value="F:hydrolase activity"/>
    <property type="evidence" value="ECO:0007669"/>
    <property type="project" value="UniProtKB-KW"/>
</dbReference>
<keyword evidence="1 2" id="KW-0378">Hydrolase</keyword>
<organism evidence="4 5">
    <name type="scientific">Marispirochaeta aestuarii</name>
    <dbReference type="NCBI Taxonomy" id="1963862"/>
    <lineage>
        <taxon>Bacteria</taxon>
        <taxon>Pseudomonadati</taxon>
        <taxon>Spirochaetota</taxon>
        <taxon>Spirochaetia</taxon>
        <taxon>Spirochaetales</taxon>
        <taxon>Spirochaetaceae</taxon>
        <taxon>Marispirochaeta</taxon>
    </lineage>
</organism>
<evidence type="ECO:0000259" key="3">
    <source>
        <dbReference type="PROSITE" id="PS51462"/>
    </source>
</evidence>
<dbReference type="EMBL" id="MWQY01000017">
    <property type="protein sequence ID" value="ORC33847.1"/>
    <property type="molecule type" value="Genomic_DNA"/>
</dbReference>
<comment type="caution">
    <text evidence="4">The sequence shown here is derived from an EMBL/GenBank/DDBJ whole genome shotgun (WGS) entry which is preliminary data.</text>
</comment>
<dbReference type="InterPro" id="IPR020476">
    <property type="entry name" value="Nudix_hydrolase"/>
</dbReference>
<reference evidence="4 5" key="1">
    <citation type="submission" date="2017-03" db="EMBL/GenBank/DDBJ databases">
        <title>Draft Genome sequence of Marispirochaeta sp. strain JC444.</title>
        <authorList>
            <person name="Shivani Y."/>
            <person name="Subhash Y."/>
            <person name="Sasikala C."/>
            <person name="Ramana C."/>
        </authorList>
    </citation>
    <scope>NUCLEOTIDE SEQUENCE [LARGE SCALE GENOMIC DNA]</scope>
    <source>
        <strain evidence="4 5">JC444</strain>
    </source>
</reference>
<dbReference type="PRINTS" id="PR00502">
    <property type="entry name" value="NUDIXFAMILY"/>
</dbReference>
<dbReference type="OrthoDB" id="9816289at2"/>
<comment type="similarity">
    <text evidence="2">Belongs to the Nudix hydrolase family.</text>
</comment>
<dbReference type="Gene3D" id="3.90.79.10">
    <property type="entry name" value="Nucleoside Triphosphate Pyrophosphohydrolase"/>
    <property type="match status" value="1"/>
</dbReference>
<sequence length="146" mass="16970">MSYPEPTVGAVILNPAGKVLLCKSHKWENKWVIPGGHIELGEKMEDALRREIQEETGLRIYSAELLGIKESIFSDTFHEPKHFIFIDYLCRTEGSAVILNDEAQEYAWAELEEIDQYELGGFTRSLLDRLRSKKFSDHRVEIFYNY</sequence>
<dbReference type="InterPro" id="IPR020084">
    <property type="entry name" value="NUDIX_hydrolase_CS"/>
</dbReference>
<dbReference type="SUPFAM" id="SSF55811">
    <property type="entry name" value="Nudix"/>
    <property type="match status" value="1"/>
</dbReference>
<dbReference type="PROSITE" id="PS51462">
    <property type="entry name" value="NUDIX"/>
    <property type="match status" value="1"/>
</dbReference>
<dbReference type="STRING" id="1963862.B4O97_14380"/>
<evidence type="ECO:0000256" key="2">
    <source>
        <dbReference type="RuleBase" id="RU003476"/>
    </source>
</evidence>
<keyword evidence="5" id="KW-1185">Reference proteome</keyword>
<dbReference type="Pfam" id="PF00293">
    <property type="entry name" value="NUDIX"/>
    <property type="match status" value="1"/>
</dbReference>